<dbReference type="Proteomes" id="UP000676336">
    <property type="component" value="Unassembled WGS sequence"/>
</dbReference>
<evidence type="ECO:0000313" key="1">
    <source>
        <dbReference type="EMBL" id="CAF4939926.1"/>
    </source>
</evidence>
<organism evidence="1 2">
    <name type="scientific">Rotaria magnacalcarata</name>
    <dbReference type="NCBI Taxonomy" id="392030"/>
    <lineage>
        <taxon>Eukaryota</taxon>
        <taxon>Metazoa</taxon>
        <taxon>Spiralia</taxon>
        <taxon>Gnathifera</taxon>
        <taxon>Rotifera</taxon>
        <taxon>Eurotatoria</taxon>
        <taxon>Bdelloidea</taxon>
        <taxon>Philodinida</taxon>
        <taxon>Philodinidae</taxon>
        <taxon>Rotaria</taxon>
    </lineage>
</organism>
<proteinExistence type="predicted"/>
<dbReference type="AlphaFoldDB" id="A0A8S3CQX9"/>
<name>A0A8S3CQX9_9BILA</name>
<feature type="non-terminal residue" evidence="1">
    <location>
        <position position="1"/>
    </location>
</feature>
<gene>
    <name evidence="1" type="ORF">SMN809_LOCUS53593</name>
</gene>
<comment type="caution">
    <text evidence="1">The sequence shown here is derived from an EMBL/GenBank/DDBJ whole genome shotgun (WGS) entry which is preliminary data.</text>
</comment>
<dbReference type="EMBL" id="CAJOBI010184825">
    <property type="protein sequence ID" value="CAF4939926.1"/>
    <property type="molecule type" value="Genomic_DNA"/>
</dbReference>
<reference evidence="1" key="1">
    <citation type="submission" date="2021-02" db="EMBL/GenBank/DDBJ databases">
        <authorList>
            <person name="Nowell W R."/>
        </authorList>
    </citation>
    <scope>NUCLEOTIDE SEQUENCE</scope>
</reference>
<feature type="non-terminal residue" evidence="1">
    <location>
        <position position="80"/>
    </location>
</feature>
<sequence length="80" mass="9015">NRNAPRTYESYETMPNQVLTDSGRWSNTMMSTLGNNTNSSAMYQTVNGYQPILTKTNHWSSQPTLVTREAVLNAARKVFA</sequence>
<evidence type="ECO:0000313" key="2">
    <source>
        <dbReference type="Proteomes" id="UP000676336"/>
    </source>
</evidence>
<accession>A0A8S3CQX9</accession>
<protein>
    <submittedName>
        <fullName evidence="1">Uncharacterized protein</fullName>
    </submittedName>
</protein>